<sequence length="185" mass="21082">MLFKNTLIVTFLALSHGVLSTSLTPPKNFTIQLCNSVDKTSELFVGDNGIVLSQRKPLWYLENGQLVSIDKRGGWPEEDYVQWGKDPKKGEEGSPQTFLVGYRKGTVPPPLKRGGYFSTEFEVDADMNLQWHNKAFVDKKNPNGDRAIWCTRFGRVYERLVALKYVDAKDEHCQKHQVTLKVAYV</sequence>
<feature type="signal peptide" evidence="1">
    <location>
        <begin position="1"/>
        <end position="20"/>
    </location>
</feature>
<name>A0A2J6RJ29_HYAVF</name>
<keyword evidence="3" id="KW-1185">Reference proteome</keyword>
<reference evidence="2 3" key="1">
    <citation type="submission" date="2016-04" db="EMBL/GenBank/DDBJ databases">
        <title>A degradative enzymes factory behind the ericoid mycorrhizal symbiosis.</title>
        <authorList>
            <consortium name="DOE Joint Genome Institute"/>
            <person name="Martino E."/>
            <person name="Morin E."/>
            <person name="Grelet G."/>
            <person name="Kuo A."/>
            <person name="Kohler A."/>
            <person name="Daghino S."/>
            <person name="Barry K."/>
            <person name="Choi C."/>
            <person name="Cichocki N."/>
            <person name="Clum A."/>
            <person name="Copeland A."/>
            <person name="Hainaut M."/>
            <person name="Haridas S."/>
            <person name="Labutti K."/>
            <person name="Lindquist E."/>
            <person name="Lipzen A."/>
            <person name="Khouja H.-R."/>
            <person name="Murat C."/>
            <person name="Ohm R."/>
            <person name="Olson A."/>
            <person name="Spatafora J."/>
            <person name="Veneault-Fourrey C."/>
            <person name="Henrissat B."/>
            <person name="Grigoriev I."/>
            <person name="Martin F."/>
            <person name="Perotto S."/>
        </authorList>
    </citation>
    <scope>NUCLEOTIDE SEQUENCE [LARGE SCALE GENOMIC DNA]</scope>
    <source>
        <strain evidence="2 3">F</strain>
    </source>
</reference>
<dbReference type="Proteomes" id="UP000235786">
    <property type="component" value="Unassembled WGS sequence"/>
</dbReference>
<dbReference type="AlphaFoldDB" id="A0A2J6RJ29"/>
<evidence type="ECO:0000313" key="3">
    <source>
        <dbReference type="Proteomes" id="UP000235786"/>
    </source>
</evidence>
<dbReference type="EMBL" id="KZ613948">
    <property type="protein sequence ID" value="PMD38500.1"/>
    <property type="molecule type" value="Genomic_DNA"/>
</dbReference>
<proteinExistence type="predicted"/>
<gene>
    <name evidence="2" type="ORF">L207DRAFT_568137</name>
</gene>
<keyword evidence="1" id="KW-0732">Signal</keyword>
<evidence type="ECO:0000256" key="1">
    <source>
        <dbReference type="SAM" id="SignalP"/>
    </source>
</evidence>
<evidence type="ECO:0000313" key="2">
    <source>
        <dbReference type="EMBL" id="PMD38500.1"/>
    </source>
</evidence>
<accession>A0A2J6RJ29</accession>
<feature type="chain" id="PRO_5014382744" evidence="1">
    <location>
        <begin position="21"/>
        <end position="185"/>
    </location>
</feature>
<protein>
    <submittedName>
        <fullName evidence="2">Uncharacterized protein</fullName>
    </submittedName>
</protein>
<organism evidence="2 3">
    <name type="scientific">Hyaloscypha variabilis (strain UAMH 11265 / GT02V1 / F)</name>
    <name type="common">Meliniomyces variabilis</name>
    <dbReference type="NCBI Taxonomy" id="1149755"/>
    <lineage>
        <taxon>Eukaryota</taxon>
        <taxon>Fungi</taxon>
        <taxon>Dikarya</taxon>
        <taxon>Ascomycota</taxon>
        <taxon>Pezizomycotina</taxon>
        <taxon>Leotiomycetes</taxon>
        <taxon>Helotiales</taxon>
        <taxon>Hyaloscyphaceae</taxon>
        <taxon>Hyaloscypha</taxon>
        <taxon>Hyaloscypha variabilis</taxon>
    </lineage>
</organism>